<keyword evidence="1" id="KW-0732">Signal</keyword>
<dbReference type="Gene3D" id="2.60.120.260">
    <property type="entry name" value="Galactose-binding domain-like"/>
    <property type="match status" value="1"/>
</dbReference>
<dbReference type="InterPro" id="IPR014895">
    <property type="entry name" value="Alginate_lyase_2"/>
</dbReference>
<sequence length="567" mass="62414">MKPIMVRPLTVAMMAVFGTLATSASAATFVMEKNGTSFSIDGNGGAQEGQQLYLWGTNQSNVNQQWVQVNHGDGYYSYKKNGTNLCWDGGSGGAQRQAVTLEVCDSSNYDQHWQKVKVVSGSEIYRFQKRNATGYSIDGNGGAVERQSLYLWDSSDSNVNQQWVLTNIDDTSGNALAIDTAFDDGSGHGNYPATNAIDGSTDWATRWAGSSTEAVNLTIQLQETSNVSEVAIAWGQGDSRAYTFEVYARPGTSGSWTKVYDDVSSGTTDGFEVFDVTDISAQQIRIKTFENTAGTEWTNINEVEIYGSSSDGGGDPVDPPVGDAEYPSDLMSNYNQWKITYPDGSEDKTLYQASNEFFYVNDDRNGIVFFAPVRSDNGTTPNSSYIRSELREREADGSSDIYWTTSGKHVVYAKQAITHLPIVKDHLVATQIHGNKEEGIDDSLVLRLEGSHLFLSFNGGKLRDNLTIKTNYSLGTVHEVMFEVIDGKHYVYYSEDGNLGSAYASGNADQYLVKDNGDTVLMDLDYGEAYFKIGNYTQSNPEEEGSYTDDPDNYGEVVVYDFWVSHD</sequence>
<dbReference type="SUPFAM" id="SSF49899">
    <property type="entry name" value="Concanavalin A-like lectins/glucanases"/>
    <property type="match status" value="1"/>
</dbReference>
<dbReference type="Pfam" id="PF08787">
    <property type="entry name" value="Alginate_lyase2"/>
    <property type="match status" value="1"/>
</dbReference>
<dbReference type="Proteomes" id="UP000838160">
    <property type="component" value="Unassembled WGS sequence"/>
</dbReference>
<dbReference type="SUPFAM" id="SSF50370">
    <property type="entry name" value="Ricin B-like lectins"/>
    <property type="match status" value="1"/>
</dbReference>
<evidence type="ECO:0000313" key="4">
    <source>
        <dbReference type="Proteomes" id="UP000838160"/>
    </source>
</evidence>
<feature type="chain" id="PRO_5045233808" description="F5/8 type C domain-containing protein" evidence="1">
    <location>
        <begin position="27"/>
        <end position="567"/>
    </location>
</feature>
<reference evidence="3" key="1">
    <citation type="submission" date="2021-12" db="EMBL/GenBank/DDBJ databases">
        <authorList>
            <person name="Rodrigo-Torres L."/>
            <person name="Arahal R. D."/>
            <person name="Lucena T."/>
        </authorList>
    </citation>
    <scope>NUCLEOTIDE SEQUENCE</scope>
    <source>
        <strain evidence="3">CECT 8226</strain>
    </source>
</reference>
<evidence type="ECO:0000256" key="1">
    <source>
        <dbReference type="SAM" id="SignalP"/>
    </source>
</evidence>
<dbReference type="Gene3D" id="2.80.10.50">
    <property type="match status" value="1"/>
</dbReference>
<dbReference type="InterPro" id="IPR035992">
    <property type="entry name" value="Ricin_B-like_lectins"/>
</dbReference>
<dbReference type="Gene3D" id="2.60.120.200">
    <property type="match status" value="1"/>
</dbReference>
<accession>A0ABN8DJI0</accession>
<dbReference type="Pfam" id="PF00652">
    <property type="entry name" value="Ricin_B_lectin"/>
    <property type="match status" value="1"/>
</dbReference>
<dbReference type="InterPro" id="IPR000421">
    <property type="entry name" value="FA58C"/>
</dbReference>
<evidence type="ECO:0000313" key="3">
    <source>
        <dbReference type="EMBL" id="CAH0525348.1"/>
    </source>
</evidence>
<organism evidence="3 4">
    <name type="scientific">Vibrio hippocampi</name>
    <dbReference type="NCBI Taxonomy" id="654686"/>
    <lineage>
        <taxon>Bacteria</taxon>
        <taxon>Pseudomonadati</taxon>
        <taxon>Pseudomonadota</taxon>
        <taxon>Gammaproteobacteria</taxon>
        <taxon>Vibrionales</taxon>
        <taxon>Vibrionaceae</taxon>
        <taxon>Vibrio</taxon>
    </lineage>
</organism>
<feature type="domain" description="F5/8 type C" evidence="2">
    <location>
        <begin position="160"/>
        <end position="308"/>
    </location>
</feature>
<dbReference type="SUPFAM" id="SSF49785">
    <property type="entry name" value="Galactose-binding domain-like"/>
    <property type="match status" value="1"/>
</dbReference>
<dbReference type="EMBL" id="CAKLCM010000002">
    <property type="protein sequence ID" value="CAH0525348.1"/>
    <property type="molecule type" value="Genomic_DNA"/>
</dbReference>
<protein>
    <recommendedName>
        <fullName evidence="2">F5/8 type C domain-containing protein</fullName>
    </recommendedName>
</protein>
<dbReference type="PROSITE" id="PS50231">
    <property type="entry name" value="RICIN_B_LECTIN"/>
    <property type="match status" value="1"/>
</dbReference>
<dbReference type="RefSeq" id="WP_290369120.1">
    <property type="nucleotide sequence ID" value="NZ_CAKLCM010000002.1"/>
</dbReference>
<comment type="caution">
    <text evidence="3">The sequence shown here is derived from an EMBL/GenBank/DDBJ whole genome shotgun (WGS) entry which is preliminary data.</text>
</comment>
<gene>
    <name evidence="3" type="ORF">VHP8226_00930</name>
</gene>
<dbReference type="CDD" id="cd00161">
    <property type="entry name" value="beta-trefoil_Ricin-like"/>
    <property type="match status" value="1"/>
</dbReference>
<dbReference type="InterPro" id="IPR008979">
    <property type="entry name" value="Galactose-bd-like_sf"/>
</dbReference>
<dbReference type="PROSITE" id="PS50022">
    <property type="entry name" value="FA58C_3"/>
    <property type="match status" value="1"/>
</dbReference>
<evidence type="ECO:0000259" key="2">
    <source>
        <dbReference type="PROSITE" id="PS50022"/>
    </source>
</evidence>
<feature type="signal peptide" evidence="1">
    <location>
        <begin position="1"/>
        <end position="26"/>
    </location>
</feature>
<dbReference type="InterPro" id="IPR013320">
    <property type="entry name" value="ConA-like_dom_sf"/>
</dbReference>
<dbReference type="InterPro" id="IPR000772">
    <property type="entry name" value="Ricin_B_lectin"/>
</dbReference>
<proteinExistence type="predicted"/>
<dbReference type="Pfam" id="PF00754">
    <property type="entry name" value="F5_F8_type_C"/>
    <property type="match status" value="1"/>
</dbReference>
<name>A0ABN8DJI0_9VIBR</name>
<keyword evidence="4" id="KW-1185">Reference proteome</keyword>